<evidence type="ECO:0000256" key="2">
    <source>
        <dbReference type="ARBA" id="ARBA00008914"/>
    </source>
</evidence>
<dbReference type="CDD" id="cd07185">
    <property type="entry name" value="OmpA_C-like"/>
    <property type="match status" value="1"/>
</dbReference>
<name>A0A316A4S7_9FIRM</name>
<evidence type="ECO:0000256" key="1">
    <source>
        <dbReference type="ARBA" id="ARBA00004162"/>
    </source>
</evidence>
<comment type="similarity">
    <text evidence="2">Belongs to the MotB family.</text>
</comment>
<sequence length="256" mass="28930">MKRREKKQEEGGSWMDTYGDMVTLLLCFFVLLYAISSVDQVKWKNLVRSLNPDAQEEVSQIVTDNIETGGANDVPGENTLDSDEKFKELYESLLQIRNSSGESMDIQIAQGEGYQFITFRDRVFFDGDSYVLREDGKKVLESFSAAIAPAADSIKEIQVLGHTTQADPQIPNEVVSDRVLSSNRSAVVVAYIQQKNVIEPKKLVSAGYGQFRPIDTFETEEGRVQNRRVEILITQSGAVEQSLDEYYEQVYKQSEE</sequence>
<dbReference type="Proteomes" id="UP000254051">
    <property type="component" value="Unassembled WGS sequence"/>
</dbReference>
<evidence type="ECO:0000256" key="6">
    <source>
        <dbReference type="ARBA" id="ARBA00023136"/>
    </source>
</evidence>
<accession>A0A316A4S7</accession>
<organism evidence="9 10">
    <name type="scientific">Faecalicatena contorta</name>
    <dbReference type="NCBI Taxonomy" id="39482"/>
    <lineage>
        <taxon>Bacteria</taxon>
        <taxon>Bacillati</taxon>
        <taxon>Bacillota</taxon>
        <taxon>Clostridia</taxon>
        <taxon>Lachnospirales</taxon>
        <taxon>Lachnospiraceae</taxon>
        <taxon>Faecalicatena</taxon>
    </lineage>
</organism>
<dbReference type="InterPro" id="IPR006665">
    <property type="entry name" value="OmpA-like"/>
</dbReference>
<dbReference type="InterPro" id="IPR036737">
    <property type="entry name" value="OmpA-like_sf"/>
</dbReference>
<proteinExistence type="inferred from homology"/>
<dbReference type="Gene3D" id="3.30.1330.60">
    <property type="entry name" value="OmpA-like domain"/>
    <property type="match status" value="1"/>
</dbReference>
<keyword evidence="4" id="KW-0812">Transmembrane</keyword>
<evidence type="ECO:0000256" key="5">
    <source>
        <dbReference type="ARBA" id="ARBA00022989"/>
    </source>
</evidence>
<protein>
    <submittedName>
        <fullName evidence="9">Chemotaxis protein MotB</fullName>
    </submittedName>
</protein>
<evidence type="ECO:0000256" key="4">
    <source>
        <dbReference type="ARBA" id="ARBA00022692"/>
    </source>
</evidence>
<dbReference type="EMBL" id="UHJJ01000001">
    <property type="protein sequence ID" value="SUQ12750.1"/>
    <property type="molecule type" value="Genomic_DNA"/>
</dbReference>
<keyword evidence="10" id="KW-1185">Reference proteome</keyword>
<comment type="subcellular location">
    <subcellularLocation>
        <location evidence="1">Cell membrane</location>
        <topology evidence="1">Single-pass membrane protein</topology>
    </subcellularLocation>
</comment>
<dbReference type="Pfam" id="PF00691">
    <property type="entry name" value="OmpA"/>
    <property type="match status" value="1"/>
</dbReference>
<dbReference type="PROSITE" id="PS51123">
    <property type="entry name" value="OMPA_2"/>
    <property type="match status" value="1"/>
</dbReference>
<dbReference type="InterPro" id="IPR025713">
    <property type="entry name" value="MotB-like_N_dom"/>
</dbReference>
<evidence type="ECO:0000256" key="3">
    <source>
        <dbReference type="ARBA" id="ARBA00022475"/>
    </source>
</evidence>
<keyword evidence="5" id="KW-1133">Transmembrane helix</keyword>
<keyword evidence="6 7" id="KW-0472">Membrane</keyword>
<gene>
    <name evidence="9" type="ORF">SAMN05216529_101647</name>
</gene>
<dbReference type="SUPFAM" id="SSF103088">
    <property type="entry name" value="OmpA-like"/>
    <property type="match status" value="1"/>
</dbReference>
<evidence type="ECO:0000313" key="10">
    <source>
        <dbReference type="Proteomes" id="UP000254051"/>
    </source>
</evidence>
<reference evidence="10" key="1">
    <citation type="submission" date="2017-07" db="EMBL/GenBank/DDBJ databases">
        <authorList>
            <person name="Varghese N."/>
            <person name="Submissions S."/>
        </authorList>
    </citation>
    <scope>NUCLEOTIDE SEQUENCE [LARGE SCALE GENOMIC DNA]</scope>
    <source>
        <strain evidence="10">NLAE-zl-C134</strain>
    </source>
</reference>
<keyword evidence="3" id="KW-1003">Cell membrane</keyword>
<dbReference type="PANTHER" id="PTHR30329:SF21">
    <property type="entry name" value="LIPOPROTEIN YIAD-RELATED"/>
    <property type="match status" value="1"/>
</dbReference>
<evidence type="ECO:0000256" key="7">
    <source>
        <dbReference type="PROSITE-ProRule" id="PRU00473"/>
    </source>
</evidence>
<dbReference type="Pfam" id="PF13677">
    <property type="entry name" value="MotB_plug"/>
    <property type="match status" value="1"/>
</dbReference>
<dbReference type="GO" id="GO:0005886">
    <property type="term" value="C:plasma membrane"/>
    <property type="evidence" value="ECO:0007669"/>
    <property type="project" value="UniProtKB-SubCell"/>
</dbReference>
<dbReference type="RefSeq" id="WP_109708747.1">
    <property type="nucleotide sequence ID" value="NZ_QGDS01000001.1"/>
</dbReference>
<dbReference type="AlphaFoldDB" id="A0A316A4S7"/>
<feature type="domain" description="OmpA-like" evidence="8">
    <location>
        <begin position="112"/>
        <end position="237"/>
    </location>
</feature>
<evidence type="ECO:0000313" key="9">
    <source>
        <dbReference type="EMBL" id="SUQ12750.1"/>
    </source>
</evidence>
<evidence type="ECO:0000259" key="8">
    <source>
        <dbReference type="PROSITE" id="PS51123"/>
    </source>
</evidence>
<dbReference type="PANTHER" id="PTHR30329">
    <property type="entry name" value="STATOR ELEMENT OF FLAGELLAR MOTOR COMPLEX"/>
    <property type="match status" value="1"/>
</dbReference>
<dbReference type="InterPro" id="IPR050330">
    <property type="entry name" value="Bact_OuterMem_StrucFunc"/>
</dbReference>
<dbReference type="OrthoDB" id="9815217at2"/>